<keyword evidence="3" id="KW-1185">Reference proteome</keyword>
<sequence length="264" mass="30531">MDTEYQDTPNNFARKSVEKVPSNSDHTKLHASHGFESDQELPEYSDQETPEYSNQETPEYSMDALNKVNLCVGYSFTSWEEVDMIIETYGKQQGFGIIKKRLEQHNDEVCKKQFDGILVSNPSTMPKTVSTVLRHSAQKKLVYGEIWGLARQATQLAIEQNNHHEILVWLREFIQRQKEMVTTVTKKRNQEPEDKNEDSDSYSNNSDKENKLSQVENLLVSRCKGRSKTKRYKSSTEKKQKPHAKYTCRTCGQSGHNTARCQNR</sequence>
<feature type="compositionally biased region" description="Polar residues" evidence="1">
    <location>
        <begin position="1"/>
        <end position="13"/>
    </location>
</feature>
<dbReference type="OrthoDB" id="2437103at2759"/>
<name>A0A9N9DSZ4_9GLOM</name>
<reference evidence="2" key="1">
    <citation type="submission" date="2021-06" db="EMBL/GenBank/DDBJ databases">
        <authorList>
            <person name="Kallberg Y."/>
            <person name="Tangrot J."/>
            <person name="Rosling A."/>
        </authorList>
    </citation>
    <scope>NUCLEOTIDE SEQUENCE</scope>
    <source>
        <strain evidence="2">MA453B</strain>
    </source>
</reference>
<dbReference type="AlphaFoldDB" id="A0A9N9DSZ4"/>
<feature type="compositionally biased region" description="Basic residues" evidence="1">
    <location>
        <begin position="223"/>
        <end position="233"/>
    </location>
</feature>
<gene>
    <name evidence="2" type="ORF">DERYTH_LOCUS10120</name>
</gene>
<dbReference type="EMBL" id="CAJVPY010005759">
    <property type="protein sequence ID" value="CAG8649794.1"/>
    <property type="molecule type" value="Genomic_DNA"/>
</dbReference>
<feature type="compositionally biased region" description="Basic and acidic residues" evidence="1">
    <location>
        <begin position="25"/>
        <end position="36"/>
    </location>
</feature>
<evidence type="ECO:0000313" key="3">
    <source>
        <dbReference type="Proteomes" id="UP000789405"/>
    </source>
</evidence>
<evidence type="ECO:0000256" key="1">
    <source>
        <dbReference type="SAM" id="MobiDB-lite"/>
    </source>
</evidence>
<protein>
    <submittedName>
        <fullName evidence="2">9348_t:CDS:1</fullName>
    </submittedName>
</protein>
<proteinExistence type="predicted"/>
<accession>A0A9N9DSZ4</accession>
<evidence type="ECO:0000313" key="2">
    <source>
        <dbReference type="EMBL" id="CAG8649794.1"/>
    </source>
</evidence>
<feature type="region of interest" description="Disordered" evidence="1">
    <location>
        <begin position="1"/>
        <end position="56"/>
    </location>
</feature>
<feature type="compositionally biased region" description="Polar residues" evidence="1">
    <location>
        <begin position="250"/>
        <end position="264"/>
    </location>
</feature>
<feature type="region of interest" description="Disordered" evidence="1">
    <location>
        <begin position="183"/>
        <end position="264"/>
    </location>
</feature>
<comment type="caution">
    <text evidence="2">The sequence shown here is derived from an EMBL/GenBank/DDBJ whole genome shotgun (WGS) entry which is preliminary data.</text>
</comment>
<feature type="compositionally biased region" description="Acidic residues" evidence="1">
    <location>
        <begin position="37"/>
        <end position="49"/>
    </location>
</feature>
<dbReference type="Proteomes" id="UP000789405">
    <property type="component" value="Unassembled WGS sequence"/>
</dbReference>
<organism evidence="2 3">
    <name type="scientific">Dentiscutata erythropus</name>
    <dbReference type="NCBI Taxonomy" id="1348616"/>
    <lineage>
        <taxon>Eukaryota</taxon>
        <taxon>Fungi</taxon>
        <taxon>Fungi incertae sedis</taxon>
        <taxon>Mucoromycota</taxon>
        <taxon>Glomeromycotina</taxon>
        <taxon>Glomeromycetes</taxon>
        <taxon>Diversisporales</taxon>
        <taxon>Gigasporaceae</taxon>
        <taxon>Dentiscutata</taxon>
    </lineage>
</organism>